<proteinExistence type="predicted"/>
<evidence type="ECO:0000313" key="1">
    <source>
        <dbReference type="EMBL" id="EPX58524.1"/>
    </source>
</evidence>
<evidence type="ECO:0000313" key="2">
    <source>
        <dbReference type="Proteomes" id="UP000011682"/>
    </source>
</evidence>
<protein>
    <submittedName>
        <fullName evidence="1">Uncharacterized protein</fullName>
    </submittedName>
</protein>
<dbReference type="EMBL" id="ANAH02000024">
    <property type="protein sequence ID" value="EPX58524.1"/>
    <property type="molecule type" value="Genomic_DNA"/>
</dbReference>
<name>S9QB24_CYSF2</name>
<comment type="caution">
    <text evidence="1">The sequence shown here is derived from an EMBL/GenBank/DDBJ whole genome shotgun (WGS) entry which is preliminary data.</text>
</comment>
<sequence>MRQPQGCLQGLHVSINTGAGERLKRPFSWWPKSLEVGRRTLLER</sequence>
<organism evidence="1 2">
    <name type="scientific">Cystobacter fuscus (strain ATCC 25194 / DSM 2262 / NBRC 100088 / M29)</name>
    <dbReference type="NCBI Taxonomy" id="1242864"/>
    <lineage>
        <taxon>Bacteria</taxon>
        <taxon>Pseudomonadati</taxon>
        <taxon>Myxococcota</taxon>
        <taxon>Myxococcia</taxon>
        <taxon>Myxococcales</taxon>
        <taxon>Cystobacterineae</taxon>
        <taxon>Archangiaceae</taxon>
        <taxon>Cystobacter</taxon>
    </lineage>
</organism>
<dbReference type="AlphaFoldDB" id="S9QB24"/>
<dbReference type="Proteomes" id="UP000011682">
    <property type="component" value="Unassembled WGS sequence"/>
</dbReference>
<keyword evidence="2" id="KW-1185">Reference proteome</keyword>
<reference evidence="1" key="1">
    <citation type="submission" date="2013-05" db="EMBL/GenBank/DDBJ databases">
        <title>Genome assembly of Cystobacter fuscus DSM 2262.</title>
        <authorList>
            <person name="Sharma G."/>
            <person name="Khatri I."/>
            <person name="Kaur C."/>
            <person name="Mayilraj S."/>
            <person name="Subramanian S."/>
        </authorList>
    </citation>
    <scope>NUCLEOTIDE SEQUENCE [LARGE SCALE GENOMIC DNA]</scope>
    <source>
        <strain evidence="1">DSM 2262</strain>
    </source>
</reference>
<accession>S9QB24</accession>
<gene>
    <name evidence="1" type="ORF">D187_003996</name>
</gene>